<dbReference type="GO" id="GO:0000287">
    <property type="term" value="F:magnesium ion binding"/>
    <property type="evidence" value="ECO:0007669"/>
    <property type="project" value="UniProtKB-UniRule"/>
</dbReference>
<dbReference type="HAMAP" id="MF_01659">
    <property type="entry name" value="MenD"/>
    <property type="match status" value="1"/>
</dbReference>
<evidence type="ECO:0000256" key="5">
    <source>
        <dbReference type="ARBA" id="ARBA00023052"/>
    </source>
</evidence>
<dbReference type="InterPro" id="IPR029061">
    <property type="entry name" value="THDP-binding"/>
</dbReference>
<dbReference type="EC" id="2.2.1.9" evidence="7"/>
<keyword evidence="4 7" id="KW-0460">Magnesium</keyword>
<organism evidence="11 12">
    <name type="scientific">Gracilibacillus halophilus YIM-C55.5</name>
    <dbReference type="NCBI Taxonomy" id="1308866"/>
    <lineage>
        <taxon>Bacteria</taxon>
        <taxon>Bacillati</taxon>
        <taxon>Bacillota</taxon>
        <taxon>Bacilli</taxon>
        <taxon>Bacillales</taxon>
        <taxon>Bacillaceae</taxon>
        <taxon>Gracilibacillus</taxon>
    </lineage>
</organism>
<keyword evidence="3 7" id="KW-0479">Metal-binding</keyword>
<dbReference type="Gene3D" id="3.40.50.1220">
    <property type="entry name" value="TPP-binding domain"/>
    <property type="match status" value="1"/>
</dbReference>
<dbReference type="AlphaFoldDB" id="N4WA08"/>
<comment type="cofactor">
    <cofactor evidence="7">
        <name>Mg(2+)</name>
        <dbReference type="ChEBI" id="CHEBI:18420"/>
    </cofactor>
    <cofactor evidence="7">
        <name>Mn(2+)</name>
        <dbReference type="ChEBI" id="CHEBI:29035"/>
    </cofactor>
</comment>
<comment type="pathway">
    <text evidence="7">Quinol/quinone metabolism; 1,4-dihydroxy-2-naphthoate biosynthesis; 1,4-dihydroxy-2-naphthoate from chorismate: step 2/7.</text>
</comment>
<dbReference type="InterPro" id="IPR032264">
    <property type="entry name" value="MenD_middle"/>
</dbReference>
<reference evidence="11 12" key="1">
    <citation type="submission" date="2013-03" db="EMBL/GenBank/DDBJ databases">
        <title>Draft genome sequence of Gracibacillus halophilus YIM-C55.5, a moderately halophilic and thermophilic organism from the Xiaochaidamu salt lake.</title>
        <authorList>
            <person name="Sugumar T."/>
            <person name="Polireddy D.R."/>
            <person name="Antony A."/>
            <person name="Madhava Y.R."/>
            <person name="Sivakumar N."/>
        </authorList>
    </citation>
    <scope>NUCLEOTIDE SEQUENCE [LARGE SCALE GENOMIC DNA]</scope>
    <source>
        <strain evidence="11 12">YIM-C55.5</strain>
    </source>
</reference>
<dbReference type="SUPFAM" id="SSF52467">
    <property type="entry name" value="DHS-like NAD/FAD-binding domain"/>
    <property type="match status" value="1"/>
</dbReference>
<dbReference type="PIRSF" id="PIRSF004983">
    <property type="entry name" value="MenD"/>
    <property type="match status" value="1"/>
</dbReference>
<comment type="caution">
    <text evidence="11">The sequence shown here is derived from an EMBL/GenBank/DDBJ whole genome shotgun (WGS) entry which is preliminary data.</text>
</comment>
<comment type="function">
    <text evidence="7">Catalyzes the thiamine diphosphate-dependent decarboxylation of 2-oxoglutarate and the subsequent addition of the resulting succinic semialdehyde-thiamine pyrophosphate anion to isochorismate to yield 2-succinyl-5-enolpyruvyl-6-hydroxy-3-cyclohexene-1-carboxylate (SEPHCHC).</text>
</comment>
<gene>
    <name evidence="7" type="primary">menD</name>
    <name evidence="11" type="ORF">J416_06702</name>
</gene>
<dbReference type="GO" id="GO:0030145">
    <property type="term" value="F:manganese ion binding"/>
    <property type="evidence" value="ECO:0007669"/>
    <property type="project" value="UniProtKB-UniRule"/>
</dbReference>
<keyword evidence="12" id="KW-1185">Reference proteome</keyword>
<protein>
    <recommendedName>
        <fullName evidence="7">2-succinyl-5-enolpyruvyl-6-hydroxy-3-cyclohexene-1-carboxylate synthase</fullName>
        <shortName evidence="7">SEPHCHC synthase</shortName>
        <ecNumber evidence="7">2.2.1.9</ecNumber>
    </recommendedName>
    <alternativeName>
        <fullName evidence="7">Menaquinone biosynthesis protein MenD</fullName>
    </alternativeName>
</protein>
<dbReference type="InterPro" id="IPR029035">
    <property type="entry name" value="DHS-like_NAD/FAD-binding_dom"/>
</dbReference>
<dbReference type="UniPathway" id="UPA01057">
    <property type="reaction ID" value="UER00164"/>
</dbReference>
<evidence type="ECO:0000313" key="12">
    <source>
        <dbReference type="Proteomes" id="UP000012283"/>
    </source>
</evidence>
<dbReference type="Gene3D" id="3.40.50.970">
    <property type="match status" value="2"/>
</dbReference>
<dbReference type="eggNOG" id="COG1165">
    <property type="taxonomic scope" value="Bacteria"/>
</dbReference>
<dbReference type="CDD" id="cd02009">
    <property type="entry name" value="TPP_SHCHC_synthase"/>
    <property type="match status" value="1"/>
</dbReference>
<evidence type="ECO:0000256" key="2">
    <source>
        <dbReference type="ARBA" id="ARBA00022679"/>
    </source>
</evidence>
<dbReference type="InterPro" id="IPR004433">
    <property type="entry name" value="MenaQ_synth_MenD"/>
</dbReference>
<dbReference type="NCBIfam" id="TIGR00173">
    <property type="entry name" value="menD"/>
    <property type="match status" value="1"/>
</dbReference>
<keyword evidence="2 7" id="KW-0808">Transferase</keyword>
<evidence type="ECO:0000256" key="1">
    <source>
        <dbReference type="ARBA" id="ARBA00022428"/>
    </source>
</evidence>
<dbReference type="InterPro" id="IPR011766">
    <property type="entry name" value="TPP_enzyme_TPP-bd"/>
</dbReference>
<sequence>MVDQIALTKYVGHFIQQLYLSGVEDVVISPGSRSTPLALTMAEHQGIRTWIDIDERSAGFFALGIAKANQQAVALVCSSGTAAANYFPAVIEARQSRIPLVVLTADRPHELRDVGAPQAIDQIKLYGDYTKWFHEMALPEASTEMLQYAKNHANRAVSTAVQPHAGPVHLNFPFREPLIPDFSLDDIWGERDVIPSITGDRFADESQLRFLLSKIADKQRGIMICGPHDSHQLPEALVHLAEAWNIPILADPLSQLRSFRQSQENVIDAYDSFLRSEAVRDQLAVDFVVRFGAMPVSKSLLQFIKRQDHITQIIVDDPEGYREPALKGSSFIFAAPPLVAKQLTDIVDPLRKEWLNRWKMINQTTKNVLHEETTTDRMTEGQVMIGIQQQIPDDSILYVGNSMPIRDVDTFWQNQQQSLSIYANRGANGIDGMLSSALGASAKGQRVTLVIGDVSMLHSLNGLLLARHYDFDLTIVLVNNDGGGIFSFLPQANMESEHYEALFGTPTMMDFENLARAYSVDYEDTKTWDEFVTALSRSYQTSGISLIEVQTDRSENVQWHREKWRQVEQKLLS</sequence>
<proteinExistence type="inferred from homology"/>
<evidence type="ECO:0000259" key="9">
    <source>
        <dbReference type="Pfam" id="PF02776"/>
    </source>
</evidence>
<dbReference type="EMBL" id="APML01000022">
    <property type="protein sequence ID" value="ENH97118.1"/>
    <property type="molecule type" value="Genomic_DNA"/>
</dbReference>
<evidence type="ECO:0000256" key="4">
    <source>
        <dbReference type="ARBA" id="ARBA00022842"/>
    </source>
</evidence>
<evidence type="ECO:0000259" key="10">
    <source>
        <dbReference type="Pfam" id="PF16582"/>
    </source>
</evidence>
<dbReference type="Pfam" id="PF02776">
    <property type="entry name" value="TPP_enzyme_N"/>
    <property type="match status" value="1"/>
</dbReference>
<dbReference type="Proteomes" id="UP000012283">
    <property type="component" value="Unassembled WGS sequence"/>
</dbReference>
<dbReference type="PANTHER" id="PTHR42916:SF1">
    <property type="entry name" value="PROTEIN PHYLLO, CHLOROPLASTIC"/>
    <property type="match status" value="1"/>
</dbReference>
<dbReference type="CDD" id="cd07037">
    <property type="entry name" value="TPP_PYR_MenD"/>
    <property type="match status" value="1"/>
</dbReference>
<dbReference type="Pfam" id="PF16582">
    <property type="entry name" value="TPP_enzyme_M_2"/>
    <property type="match status" value="1"/>
</dbReference>
<dbReference type="GO" id="GO:0009234">
    <property type="term" value="P:menaquinone biosynthetic process"/>
    <property type="evidence" value="ECO:0007669"/>
    <property type="project" value="UniProtKB-UniRule"/>
</dbReference>
<comment type="subunit">
    <text evidence="7">Homodimer.</text>
</comment>
<dbReference type="UniPathway" id="UPA00079"/>
<evidence type="ECO:0000259" key="8">
    <source>
        <dbReference type="Pfam" id="PF02775"/>
    </source>
</evidence>
<dbReference type="GO" id="GO:0030976">
    <property type="term" value="F:thiamine pyrophosphate binding"/>
    <property type="evidence" value="ECO:0007669"/>
    <property type="project" value="UniProtKB-UniRule"/>
</dbReference>
<name>N4WA08_9BACI</name>
<comment type="similarity">
    <text evidence="7">Belongs to the TPP enzyme family. MenD subfamily.</text>
</comment>
<dbReference type="Pfam" id="PF02775">
    <property type="entry name" value="TPP_enzyme_C"/>
    <property type="match status" value="1"/>
</dbReference>
<keyword evidence="1 7" id="KW-0474">Menaquinone biosynthesis</keyword>
<evidence type="ECO:0000256" key="7">
    <source>
        <dbReference type="HAMAP-Rule" id="MF_01659"/>
    </source>
</evidence>
<feature type="domain" description="Menaquinone biosynthesis protein MenD middle" evidence="10">
    <location>
        <begin position="218"/>
        <end position="399"/>
    </location>
</feature>
<evidence type="ECO:0000313" key="11">
    <source>
        <dbReference type="EMBL" id="ENH97118.1"/>
    </source>
</evidence>
<keyword evidence="5 7" id="KW-0786">Thiamine pyrophosphate</keyword>
<comment type="catalytic activity">
    <reaction evidence="7">
        <text>isochorismate + 2-oxoglutarate + H(+) = 5-enolpyruvoyl-6-hydroxy-2-succinyl-cyclohex-3-ene-1-carboxylate + CO2</text>
        <dbReference type="Rhea" id="RHEA:25593"/>
        <dbReference type="ChEBI" id="CHEBI:15378"/>
        <dbReference type="ChEBI" id="CHEBI:16526"/>
        <dbReference type="ChEBI" id="CHEBI:16810"/>
        <dbReference type="ChEBI" id="CHEBI:29780"/>
        <dbReference type="ChEBI" id="CHEBI:58818"/>
        <dbReference type="EC" id="2.2.1.9"/>
    </reaction>
</comment>
<dbReference type="RefSeq" id="WP_003467045.1">
    <property type="nucleotide sequence ID" value="NZ_APML01000022.1"/>
</dbReference>
<feature type="domain" description="Thiamine pyrophosphate enzyme TPP-binding" evidence="8">
    <location>
        <begin position="423"/>
        <end position="549"/>
    </location>
</feature>
<dbReference type="InterPro" id="IPR012001">
    <property type="entry name" value="Thiamin_PyroP_enz_TPP-bd_dom"/>
</dbReference>
<keyword evidence="6 7" id="KW-0464">Manganese</keyword>
<comment type="pathway">
    <text evidence="7">Quinol/quinone metabolism; menaquinone biosynthesis.</text>
</comment>
<dbReference type="SUPFAM" id="SSF52518">
    <property type="entry name" value="Thiamin diphosphate-binding fold (THDP-binding)"/>
    <property type="match status" value="2"/>
</dbReference>
<evidence type="ECO:0000256" key="6">
    <source>
        <dbReference type="ARBA" id="ARBA00023211"/>
    </source>
</evidence>
<comment type="cofactor">
    <cofactor evidence="7">
        <name>thiamine diphosphate</name>
        <dbReference type="ChEBI" id="CHEBI:58937"/>
    </cofactor>
    <text evidence="7">Binds 1 thiamine pyrophosphate per subunit.</text>
</comment>
<feature type="domain" description="Thiamine pyrophosphate enzyme N-terminal TPP-binding" evidence="9">
    <location>
        <begin position="14"/>
        <end position="124"/>
    </location>
</feature>
<dbReference type="GO" id="GO:0070204">
    <property type="term" value="F:2-succinyl-5-enolpyruvyl-6-hydroxy-3-cyclohexene-1-carboxylic-acid synthase activity"/>
    <property type="evidence" value="ECO:0007669"/>
    <property type="project" value="UniProtKB-UniRule"/>
</dbReference>
<evidence type="ECO:0000256" key="3">
    <source>
        <dbReference type="ARBA" id="ARBA00022723"/>
    </source>
</evidence>
<accession>N4WA08</accession>
<dbReference type="PANTHER" id="PTHR42916">
    <property type="entry name" value="2-SUCCINYL-5-ENOLPYRUVYL-6-HYDROXY-3-CYCLOHEXENE-1-CARBOXYLATE SYNTHASE"/>
    <property type="match status" value="1"/>
</dbReference>
<dbReference type="STRING" id="1308866.J416_06702"/>
<dbReference type="PATRIC" id="fig|1308866.3.peg.1351"/>
<dbReference type="OrthoDB" id="9791859at2"/>